<dbReference type="EMBL" id="CP000580">
    <property type="protein sequence ID" value="ABO00814.1"/>
    <property type="molecule type" value="Genomic_DNA"/>
</dbReference>
<dbReference type="Gene3D" id="3.10.450.50">
    <property type="match status" value="1"/>
</dbReference>
<evidence type="ECO:0000313" key="1">
    <source>
        <dbReference type="EMBL" id="ABO00814.1"/>
    </source>
</evidence>
<dbReference type="SUPFAM" id="SSF54427">
    <property type="entry name" value="NTF2-like"/>
    <property type="match status" value="1"/>
</dbReference>
<gene>
    <name evidence="1" type="ordered locus">Mjls_5049</name>
</gene>
<protein>
    <submittedName>
        <fullName evidence="1">Uncharacterized protein</fullName>
    </submittedName>
</protein>
<name>A0A5Q5CN55_MYCSJ</name>
<accession>A0A5Q5CN55</accession>
<dbReference type="AlphaFoldDB" id="A0A5Q5CN55"/>
<dbReference type="KEGG" id="mjl:Mjls_5049"/>
<reference evidence="1" key="1">
    <citation type="submission" date="2007-02" db="EMBL/GenBank/DDBJ databases">
        <title>Complete sequence of Mycobacterium sp. JLS.</title>
        <authorList>
            <consortium name="US DOE Joint Genome Institute"/>
            <person name="Copeland A."/>
            <person name="Lucas S."/>
            <person name="Lapidus A."/>
            <person name="Barry K."/>
            <person name="Detter J.C."/>
            <person name="Glavina del Rio T."/>
            <person name="Hammon N."/>
            <person name="Israni S."/>
            <person name="Dalin E."/>
            <person name="Tice H."/>
            <person name="Pitluck S."/>
            <person name="Chain P."/>
            <person name="Malfatti S."/>
            <person name="Shin M."/>
            <person name="Vergez L."/>
            <person name="Schmutz J."/>
            <person name="Larimer F."/>
            <person name="Land M."/>
            <person name="Hauser L."/>
            <person name="Kyrpides N."/>
            <person name="Mikhailova N."/>
            <person name="Miller C.D."/>
            <person name="Anderson A.J."/>
            <person name="Sims R.C."/>
            <person name="Richardson P."/>
        </authorList>
    </citation>
    <scope>NUCLEOTIDE SEQUENCE [LARGE SCALE GENOMIC DNA]</scope>
    <source>
        <strain evidence="1">JLS</strain>
    </source>
</reference>
<organism evidence="1">
    <name type="scientific">Mycobacterium sp. (strain JLS)</name>
    <dbReference type="NCBI Taxonomy" id="164757"/>
    <lineage>
        <taxon>Bacteria</taxon>
        <taxon>Bacillati</taxon>
        <taxon>Actinomycetota</taxon>
        <taxon>Actinomycetes</taxon>
        <taxon>Mycobacteriales</taxon>
        <taxon>Mycobacteriaceae</taxon>
        <taxon>Mycobacterium</taxon>
    </lineage>
</organism>
<dbReference type="InterPro" id="IPR032710">
    <property type="entry name" value="NTF2-like_dom_sf"/>
</dbReference>
<proteinExistence type="predicted"/>
<sequence length="120" mass="13217">MNRSSEGIRTSWGGLPAVVRTYLVAQQARDVDSAVATFTPEAEVTDEGRTYRGRDEITVWLSEAGSEYTYTTEFDHASTVGTAYADVVQHLEGDFPGGVADLHYRFTLDGELISRLVIEP</sequence>